<organism evidence="1 2">
    <name type="scientific">Trichinella pseudospiralis</name>
    <name type="common">Parasitic roundworm</name>
    <dbReference type="NCBI Taxonomy" id="6337"/>
    <lineage>
        <taxon>Eukaryota</taxon>
        <taxon>Metazoa</taxon>
        <taxon>Ecdysozoa</taxon>
        <taxon>Nematoda</taxon>
        <taxon>Enoplea</taxon>
        <taxon>Dorylaimia</taxon>
        <taxon>Trichinellida</taxon>
        <taxon>Trichinellidae</taxon>
        <taxon>Trichinella</taxon>
    </lineage>
</organism>
<dbReference type="Proteomes" id="UP000054995">
    <property type="component" value="Unassembled WGS sequence"/>
</dbReference>
<protein>
    <submittedName>
        <fullName evidence="1">Uncharacterized protein</fullName>
    </submittedName>
</protein>
<reference evidence="1 2" key="1">
    <citation type="submission" date="2015-01" db="EMBL/GenBank/DDBJ databases">
        <title>Evolution of Trichinella species and genotypes.</title>
        <authorList>
            <person name="Korhonen P.K."/>
            <person name="Edoardo P."/>
            <person name="Giuseppe L.R."/>
            <person name="Gasser R.B."/>
        </authorList>
    </citation>
    <scope>NUCLEOTIDE SEQUENCE [LARGE SCALE GENOMIC DNA]</scope>
    <source>
        <strain evidence="1">ISS470</strain>
    </source>
</reference>
<gene>
    <name evidence="1" type="ORF">T4D_14276</name>
</gene>
<sequence length="380" mass="43468">MRDNAIAIYDVFMCGERTRSVTNKCAFLGEPELNAAFSKRNLSPFRHDWCGSQKLRRPLCRVPSNKRPTILSRSARYYQRLFTLSFGAKAVYCPPTLPIILHPQSWVSTCQHYKYFNAPFSLRLVLIWYQYTWFAVQGSPRFLIYAASVFLVNSTVFSSANHKQFCGAERGITHALSRFPSVPAPSTLNKFFTIFLLMRDFSKQHFTLSYTPGFPITPLTHFYPPQSPAAVLHQQLDRRFRRCAAALPGKLRIIFVRIISPLKKLRTSFCRIHNSASTSIYLICCSALSETVDMQKCSAKLSLNYVWPLFNPRLFIKKNTAVVTSFPLCPRICYPPKHLCYCRPALCCVTFEQPVPFSQESCALFVISGVLSTILLQQLY</sequence>
<proteinExistence type="predicted"/>
<dbReference type="AlphaFoldDB" id="A0A0V1F4K0"/>
<keyword evidence="2" id="KW-1185">Reference proteome</keyword>
<evidence type="ECO:0000313" key="2">
    <source>
        <dbReference type="Proteomes" id="UP000054995"/>
    </source>
</evidence>
<accession>A0A0V1F4K0</accession>
<name>A0A0V1F4K0_TRIPS</name>
<dbReference type="EMBL" id="JYDT01000290">
    <property type="protein sequence ID" value="KRY80923.1"/>
    <property type="molecule type" value="Genomic_DNA"/>
</dbReference>
<evidence type="ECO:0000313" key="1">
    <source>
        <dbReference type="EMBL" id="KRY80923.1"/>
    </source>
</evidence>
<comment type="caution">
    <text evidence="1">The sequence shown here is derived from an EMBL/GenBank/DDBJ whole genome shotgun (WGS) entry which is preliminary data.</text>
</comment>